<dbReference type="Proteomes" id="UP001589810">
    <property type="component" value="Unassembled WGS sequence"/>
</dbReference>
<gene>
    <name evidence="2" type="ORF">ACFFH7_45310</name>
</gene>
<evidence type="ECO:0000256" key="1">
    <source>
        <dbReference type="SAM" id="Phobius"/>
    </source>
</evidence>
<feature type="transmembrane region" description="Helical" evidence="1">
    <location>
        <begin position="12"/>
        <end position="31"/>
    </location>
</feature>
<keyword evidence="1" id="KW-1133">Transmembrane helix</keyword>
<name>A0ABV6N885_9PSEU</name>
<dbReference type="EMBL" id="JBHLUD010000019">
    <property type="protein sequence ID" value="MFC0548795.1"/>
    <property type="molecule type" value="Genomic_DNA"/>
</dbReference>
<evidence type="ECO:0000313" key="2">
    <source>
        <dbReference type="EMBL" id="MFC0548795.1"/>
    </source>
</evidence>
<evidence type="ECO:0000313" key="3">
    <source>
        <dbReference type="Proteomes" id="UP001589810"/>
    </source>
</evidence>
<keyword evidence="1" id="KW-0812">Transmembrane</keyword>
<accession>A0ABV6N885</accession>
<dbReference type="RefSeq" id="WP_273941787.1">
    <property type="nucleotide sequence ID" value="NZ_CP097263.1"/>
</dbReference>
<proteinExistence type="predicted"/>
<evidence type="ECO:0008006" key="4">
    <source>
        <dbReference type="Google" id="ProtNLM"/>
    </source>
</evidence>
<keyword evidence="3" id="KW-1185">Reference proteome</keyword>
<organism evidence="2 3">
    <name type="scientific">Kutzneria chonburiensis</name>
    <dbReference type="NCBI Taxonomy" id="1483604"/>
    <lineage>
        <taxon>Bacteria</taxon>
        <taxon>Bacillati</taxon>
        <taxon>Actinomycetota</taxon>
        <taxon>Actinomycetes</taxon>
        <taxon>Pseudonocardiales</taxon>
        <taxon>Pseudonocardiaceae</taxon>
        <taxon>Kutzneria</taxon>
    </lineage>
</organism>
<protein>
    <recommendedName>
        <fullName evidence="4">Flp pilus-assembly TadG-like N-terminal domain-containing protein</fullName>
    </recommendedName>
</protein>
<sequence length="674" mass="68733">MKRGDDSGAALILVLIVVTVLGLVLGTLLSITDTSLRTTLALRDQASAAYEADGAVQAAINNLRNGSYNAAAGQHCFEATDTLALNTFSGADSAAVTCTADPAKVLIQCPSLSSCNRPGTAILTLGRVAGEDGVNITQPTGSAFNVHGVVFSNSNINMVKGSLVTNAAAYARGACAGTVTSTPAAQCNYGNTANPLGNDPGYAATISTVPAHQNLPACTTANSVVKFMPGYYDDAVGLSAMMAGNSSCKHSTWWFTPGTYYFDFHNSTNPLLGSGSDLWTVNDGYLVAGTPVNAAGGIIAQPPVPAAIPGSCDNPINDAHAVGVQFVFGGDSQLAVKAGQAEICGTYSANKPPIAVYGLTSGTETNTTNTLKATSVVSAGNFTNATVASLSNVDGNLATWVNNSNGNQSTTVTLGGYGPPAAIPAGSVLKSAQLRVVHGNTAGSAMDNLSVKITPTGGTAYTATVPSYGDNVLHTDLIDVSQGGTGTLAQQVYNGTFTGAQLAYTAAVKHKGTEQLDSVQLDLTYTPPALRAQNGCVTATPYGSGGTCAVVTTINNSGGLIYVQGTTYTPAAVLDITLNNATEQVFRFGVIARSLWVKETGSFGYTGPVIEVPDDAPGFVLSVFLSAYLCPNSATCTPSGAPALTARVAIVDADPTTPTPGRRQISVLSWSSKR</sequence>
<comment type="caution">
    <text evidence="2">The sequence shown here is derived from an EMBL/GenBank/DDBJ whole genome shotgun (WGS) entry which is preliminary data.</text>
</comment>
<keyword evidence="1" id="KW-0472">Membrane</keyword>
<reference evidence="2 3" key="1">
    <citation type="submission" date="2024-09" db="EMBL/GenBank/DDBJ databases">
        <authorList>
            <person name="Sun Q."/>
            <person name="Mori K."/>
        </authorList>
    </citation>
    <scope>NUCLEOTIDE SEQUENCE [LARGE SCALE GENOMIC DNA]</scope>
    <source>
        <strain evidence="2 3">TBRC 1432</strain>
    </source>
</reference>